<keyword evidence="1" id="KW-0812">Transmembrane</keyword>
<feature type="transmembrane region" description="Helical" evidence="1">
    <location>
        <begin position="9"/>
        <end position="28"/>
    </location>
</feature>
<reference evidence="2 3" key="1">
    <citation type="submission" date="2016-01" db="EMBL/GenBank/DDBJ databases">
        <authorList>
            <person name="Peeters C."/>
        </authorList>
    </citation>
    <scope>NUCLEOTIDE SEQUENCE [LARGE SCALE GENOMIC DNA]</scope>
    <source>
        <strain evidence="2">LMG 29315</strain>
    </source>
</reference>
<dbReference type="InterPro" id="IPR018688">
    <property type="entry name" value="PpoB2-like"/>
</dbReference>
<keyword evidence="1" id="KW-0472">Membrane</keyword>
<feature type="transmembrane region" description="Helical" evidence="1">
    <location>
        <begin position="198"/>
        <end position="229"/>
    </location>
</feature>
<evidence type="ECO:0000313" key="3">
    <source>
        <dbReference type="Proteomes" id="UP000198263"/>
    </source>
</evidence>
<protein>
    <submittedName>
        <fullName evidence="2">Metal-binding integral membrane protein</fullName>
    </submittedName>
</protein>
<keyword evidence="3" id="KW-1185">Reference proteome</keyword>
<name>A0A658QV33_9BURK</name>
<dbReference type="Proteomes" id="UP000198263">
    <property type="component" value="Unassembled WGS sequence"/>
</dbReference>
<dbReference type="RefSeq" id="WP_040048957.1">
    <property type="nucleotide sequence ID" value="NZ_FCNV02000002.1"/>
</dbReference>
<proteinExistence type="predicted"/>
<keyword evidence="1" id="KW-1133">Transmembrane helix</keyword>
<feature type="transmembrane region" description="Helical" evidence="1">
    <location>
        <begin position="102"/>
        <end position="121"/>
    </location>
</feature>
<dbReference type="EMBL" id="FCNV02000002">
    <property type="protein sequence ID" value="SAL24222.1"/>
    <property type="molecule type" value="Genomic_DNA"/>
</dbReference>
<sequence length="263" mass="28485">MRNAERARLFAPLFAALVASAWIVLWAWGAGPYARYVHHASWIDLPGVAALCESVPGGSVMLDALLHSAAWLLMIAAMMLPTVFPLLANFRRLTATRADRRVLLALLVSGYAAAWAMFGAVAHGVDAVLHQLAQRTPTISLYAWLLGAGVVGLAGVYQFSRIKYRCLDKCRSPLMFVMEHWSGRSARRDSFLMGVNHGAFCVGCCWTLMLLMFAVGTGSVGWMLALGAVMAAEKNLPSGRYIGKALGVGLIAWSGWIVLPHIV</sequence>
<organism evidence="2 3">
    <name type="scientific">Caballeronia concitans</name>
    <dbReference type="NCBI Taxonomy" id="1777133"/>
    <lineage>
        <taxon>Bacteria</taxon>
        <taxon>Pseudomonadati</taxon>
        <taxon>Pseudomonadota</taxon>
        <taxon>Betaproteobacteria</taxon>
        <taxon>Burkholderiales</taxon>
        <taxon>Burkholderiaceae</taxon>
        <taxon>Caballeronia</taxon>
    </lineage>
</organism>
<evidence type="ECO:0000256" key="1">
    <source>
        <dbReference type="SAM" id="Phobius"/>
    </source>
</evidence>
<dbReference type="OrthoDB" id="980055at2"/>
<evidence type="ECO:0000313" key="2">
    <source>
        <dbReference type="EMBL" id="SAL24222.1"/>
    </source>
</evidence>
<gene>
    <name evidence="2" type="ORF">AWB72_01847</name>
</gene>
<feature type="transmembrane region" description="Helical" evidence="1">
    <location>
        <begin position="241"/>
        <end position="259"/>
    </location>
</feature>
<dbReference type="Pfam" id="PF09948">
    <property type="entry name" value="PpoB2"/>
    <property type="match status" value="1"/>
</dbReference>
<feature type="transmembrane region" description="Helical" evidence="1">
    <location>
        <begin position="69"/>
        <end position="90"/>
    </location>
</feature>
<comment type="caution">
    <text evidence="2">The sequence shown here is derived from an EMBL/GenBank/DDBJ whole genome shotgun (WGS) entry which is preliminary data.</text>
</comment>
<dbReference type="AlphaFoldDB" id="A0A658QV33"/>
<accession>A0A658QV33</accession>
<feature type="transmembrane region" description="Helical" evidence="1">
    <location>
        <begin position="141"/>
        <end position="159"/>
    </location>
</feature>